<comment type="caution">
    <text evidence="1">The sequence shown here is derived from an EMBL/GenBank/DDBJ whole genome shotgun (WGS) entry which is preliminary data.</text>
</comment>
<reference evidence="1 2" key="1">
    <citation type="submission" date="2012-02" db="EMBL/GenBank/DDBJ databases">
        <title>Whole genome shotgun sequence of Mobilicoccus pelagius NBRC 104925.</title>
        <authorList>
            <person name="Yoshida Y."/>
            <person name="Hosoyama A."/>
            <person name="Tsuchikane K."/>
            <person name="Katsumata H."/>
            <person name="Yamazaki S."/>
            <person name="Fujita N."/>
        </authorList>
    </citation>
    <scope>NUCLEOTIDE SEQUENCE [LARGE SCALE GENOMIC DNA]</scope>
    <source>
        <strain evidence="1 2">NBRC 104925</strain>
    </source>
</reference>
<dbReference type="Proteomes" id="UP000004367">
    <property type="component" value="Unassembled WGS sequence"/>
</dbReference>
<gene>
    <name evidence="1" type="ORF">MOPEL_009_00680</name>
</gene>
<dbReference type="eggNOG" id="COG2355">
    <property type="taxonomic scope" value="Bacteria"/>
</dbReference>
<dbReference type="GO" id="GO:0006508">
    <property type="term" value="P:proteolysis"/>
    <property type="evidence" value="ECO:0007669"/>
    <property type="project" value="InterPro"/>
</dbReference>
<evidence type="ECO:0000313" key="1">
    <source>
        <dbReference type="EMBL" id="GAB47377.1"/>
    </source>
</evidence>
<dbReference type="PANTHER" id="PTHR10443">
    <property type="entry name" value="MICROSOMAL DIPEPTIDASE"/>
    <property type="match status" value="1"/>
</dbReference>
<evidence type="ECO:0000313" key="2">
    <source>
        <dbReference type="Proteomes" id="UP000004367"/>
    </source>
</evidence>
<dbReference type="RefSeq" id="WP_009481275.1">
    <property type="nucleotide sequence ID" value="NZ_BAFE01000009.1"/>
</dbReference>
<protein>
    <submittedName>
        <fullName evidence="1">Putative dipeptidase</fullName>
    </submittedName>
</protein>
<name>H5UNR9_9MICO</name>
<dbReference type="Pfam" id="PF01244">
    <property type="entry name" value="Peptidase_M19"/>
    <property type="match status" value="1"/>
</dbReference>
<accession>H5UNR9</accession>
<dbReference type="GO" id="GO:0070573">
    <property type="term" value="F:metallodipeptidase activity"/>
    <property type="evidence" value="ECO:0007669"/>
    <property type="project" value="InterPro"/>
</dbReference>
<dbReference type="InterPro" id="IPR032466">
    <property type="entry name" value="Metal_Hydrolase"/>
</dbReference>
<proteinExistence type="predicted"/>
<organism evidence="1 2">
    <name type="scientific">Mobilicoccus pelagius NBRC 104925</name>
    <dbReference type="NCBI Taxonomy" id="1089455"/>
    <lineage>
        <taxon>Bacteria</taxon>
        <taxon>Bacillati</taxon>
        <taxon>Actinomycetota</taxon>
        <taxon>Actinomycetes</taxon>
        <taxon>Micrococcales</taxon>
        <taxon>Dermatophilaceae</taxon>
        <taxon>Mobilicoccus</taxon>
    </lineage>
</organism>
<dbReference type="OrthoDB" id="9804920at2"/>
<keyword evidence="2" id="KW-1185">Reference proteome</keyword>
<dbReference type="STRING" id="1089455.MOPEL_009_00680"/>
<dbReference type="EMBL" id="BAFE01000009">
    <property type="protein sequence ID" value="GAB47377.1"/>
    <property type="molecule type" value="Genomic_DNA"/>
</dbReference>
<dbReference type="PROSITE" id="PS51365">
    <property type="entry name" value="RENAL_DIPEPTIDASE_2"/>
    <property type="match status" value="1"/>
</dbReference>
<dbReference type="CDD" id="cd01301">
    <property type="entry name" value="rDP_like"/>
    <property type="match status" value="1"/>
</dbReference>
<dbReference type="Gene3D" id="3.20.20.140">
    <property type="entry name" value="Metal-dependent hydrolases"/>
    <property type="match status" value="1"/>
</dbReference>
<dbReference type="PANTHER" id="PTHR10443:SF12">
    <property type="entry name" value="DIPEPTIDASE"/>
    <property type="match status" value="1"/>
</dbReference>
<dbReference type="InterPro" id="IPR008257">
    <property type="entry name" value="Pept_M19"/>
</dbReference>
<dbReference type="AlphaFoldDB" id="H5UNR9"/>
<dbReference type="SUPFAM" id="SSF51556">
    <property type="entry name" value="Metallo-dependent hydrolases"/>
    <property type="match status" value="1"/>
</dbReference>
<sequence>MSDRLLLDTHNDLPFACREVAGGDWASLPLDAAPTHTDVPRLRAGGVGAQFWSVFVDGALPGHEAVTATIEQVDAVHRLVAARPDVFARARTAEDVERIHADGRIASLMGVEGGHSIGCSLGVLRMLHALGVGYLTLTHNEHVPWADCAALPPRLGGLSAFGREVVAEMNRLGMLVDLSHVSPGTMRDALDASSAPVIFTHSGARSLTDHPRNVPDDVLRTMAAADGVCCATFVPAFCSAERHAWERDVEEQARAAGIDPHDDAARQAFVARLGETPPPVGVREVADHVEALRELAGVAHVGLGGDFDGTSELPEGLGDVSTYPRLFAELTERGWSEDDLALLAGRNVLRVMRGAESVARDLADTPPRLATITEVDGVPEPLPEVFAPVVRRTW</sequence>